<keyword evidence="3" id="KW-1185">Reference proteome</keyword>
<dbReference type="InterPro" id="IPR014143">
    <property type="entry name" value="NHEJ_ligase_prk"/>
</dbReference>
<dbReference type="GO" id="GO:0016874">
    <property type="term" value="F:ligase activity"/>
    <property type="evidence" value="ECO:0007669"/>
    <property type="project" value="UniProtKB-KW"/>
</dbReference>
<organism evidence="2 3">
    <name type="scientific">Peribacillus faecalis</name>
    <dbReference type="NCBI Taxonomy" id="2772559"/>
    <lineage>
        <taxon>Bacteria</taxon>
        <taxon>Bacillati</taxon>
        <taxon>Bacillota</taxon>
        <taxon>Bacilli</taxon>
        <taxon>Bacillales</taxon>
        <taxon>Bacillaceae</taxon>
        <taxon>Peribacillus</taxon>
    </lineage>
</organism>
<name>A0A927CX18_9BACI</name>
<feature type="domain" description="DNA ligase D polymerase" evidence="1">
    <location>
        <begin position="134"/>
        <end position="380"/>
    </location>
</feature>
<comment type="caution">
    <text evidence="2">The sequence shown here is derived from an EMBL/GenBank/DDBJ whole genome shotgun (WGS) entry which is preliminary data.</text>
</comment>
<dbReference type="PANTHER" id="PTHR42705:SF2">
    <property type="entry name" value="BIFUNCTIONAL NON-HOMOLOGOUS END JOINING PROTEIN LIGD"/>
    <property type="match status" value="1"/>
</dbReference>
<dbReference type="EMBL" id="JACXSI010000007">
    <property type="protein sequence ID" value="MBD3107530.1"/>
    <property type="molecule type" value="Genomic_DNA"/>
</dbReference>
<accession>A0A927CX18</accession>
<evidence type="ECO:0000313" key="2">
    <source>
        <dbReference type="EMBL" id="MBD3107530.1"/>
    </source>
</evidence>
<reference evidence="2" key="1">
    <citation type="submission" date="2020-09" db="EMBL/GenBank/DDBJ databases">
        <title>Bacillus faecalis sp. nov., a moderately halophilic bacterium isolated from cow faeces.</title>
        <authorList>
            <person name="Jiang L."/>
            <person name="Lee J."/>
        </authorList>
    </citation>
    <scope>NUCLEOTIDE SEQUENCE</scope>
    <source>
        <strain evidence="2">AGMB 02131</strain>
    </source>
</reference>
<protein>
    <submittedName>
        <fullName evidence="2">DNA ligase D</fullName>
    </submittedName>
</protein>
<dbReference type="CDD" id="cd04866">
    <property type="entry name" value="LigD_Pol_like_3"/>
    <property type="match status" value="1"/>
</dbReference>
<dbReference type="InterPro" id="IPR014145">
    <property type="entry name" value="LigD_pol_dom"/>
</dbReference>
<dbReference type="PANTHER" id="PTHR42705">
    <property type="entry name" value="BIFUNCTIONAL NON-HOMOLOGOUS END JOINING PROTEIN LIGD"/>
    <property type="match status" value="1"/>
</dbReference>
<dbReference type="InterPro" id="IPR052171">
    <property type="entry name" value="NHEJ_LigD"/>
</dbReference>
<evidence type="ECO:0000259" key="1">
    <source>
        <dbReference type="Pfam" id="PF21686"/>
    </source>
</evidence>
<evidence type="ECO:0000313" key="3">
    <source>
        <dbReference type="Proteomes" id="UP000602076"/>
    </source>
</evidence>
<dbReference type="Gene3D" id="3.90.920.10">
    <property type="entry name" value="DNA primase, PRIM domain"/>
    <property type="match status" value="1"/>
</dbReference>
<dbReference type="Pfam" id="PF21686">
    <property type="entry name" value="LigD_Prim-Pol"/>
    <property type="match status" value="1"/>
</dbReference>
<dbReference type="AlphaFoldDB" id="A0A927CX18"/>
<gene>
    <name evidence="2" type="primary">ligD</name>
    <name evidence="2" type="ORF">IEO70_04055</name>
</gene>
<sequence>MHMKSGSFFILGYRQKTDEIIIGITKYNEIIEIGSFLQGIAKQEKALLIQTITNNQIKKLAGTVYTNPGICAEVHFEKIENGQVQNATFARFNFDIDWQQCTWQQLVIRNTPVDPELKFTNLDKVIWEDPLIHKDGLLSYLAEISPYMLPFLQNRILTVIRYPNGINGESFFQKNCPDYAPSFVTTIEKEGTDFVVCKDISTLLWLGNQLAIEYHTPFQAIHEQQPLEIVFDLDPPSRDSFHLAIKAAMELRKIFDGFNIVSFPKLSGSKGIQIHIPIADRRFTYDETRLFTSFIAQYLVQQFPDDFTIERFKKNRGNRLYLDYVQHAEGKTIICPYSTRGKADATVAAPLYWEEVNEHLDLTDYTIPSVLERMEKITCPMAGFFEHTNDSLTEIIEKLQ</sequence>
<dbReference type="NCBIfam" id="TIGR02776">
    <property type="entry name" value="NHEJ_ligase_prk"/>
    <property type="match status" value="1"/>
</dbReference>
<dbReference type="NCBIfam" id="TIGR02778">
    <property type="entry name" value="ligD_pol"/>
    <property type="match status" value="1"/>
</dbReference>
<dbReference type="InterPro" id="IPR033652">
    <property type="entry name" value="LigD_Pol-like_3"/>
</dbReference>
<dbReference type="Proteomes" id="UP000602076">
    <property type="component" value="Unassembled WGS sequence"/>
</dbReference>
<keyword evidence="2" id="KW-0436">Ligase</keyword>
<proteinExistence type="predicted"/>